<keyword evidence="1" id="KW-1133">Transmembrane helix</keyword>
<dbReference type="EMBL" id="MT478096">
    <property type="protein sequence ID" value="QKN99272.1"/>
    <property type="molecule type" value="Genomic_DNA"/>
</dbReference>
<feature type="transmembrane region" description="Helical" evidence="1">
    <location>
        <begin position="6"/>
        <end position="29"/>
    </location>
</feature>
<proteinExistence type="predicted"/>
<organism evidence="2">
    <name type="scientific">Dermacentor reticulatus</name>
    <name type="common">Ornate cow tick</name>
    <name type="synonym">Acarus reticulatus</name>
    <dbReference type="NCBI Taxonomy" id="57047"/>
    <lineage>
        <taxon>Eukaryota</taxon>
        <taxon>Metazoa</taxon>
        <taxon>Ecdysozoa</taxon>
        <taxon>Arthropoda</taxon>
        <taxon>Chelicerata</taxon>
        <taxon>Arachnida</taxon>
        <taxon>Acari</taxon>
        <taxon>Parasitiformes</taxon>
        <taxon>Ixodida</taxon>
        <taxon>Ixodoidea</taxon>
        <taxon>Ixodidae</taxon>
        <taxon>Rhipicephalinae</taxon>
        <taxon>Dermacentor</taxon>
    </lineage>
</organism>
<keyword evidence="2" id="KW-0496">Mitochondrion</keyword>
<dbReference type="AlphaFoldDB" id="A0A6M9ZXL5"/>
<dbReference type="GeneID" id="76817194"/>
<geneLocation type="mitochondrion" evidence="2"/>
<dbReference type="CTD" id="4509"/>
<name>A0A6M9ZXL5_DERRT</name>
<sequence length="52" mass="6304">MPQIFPMNWLILTMTLMISVTLMMSMLYFTKFNIAKFSNSKKETNLNFNYKW</sequence>
<evidence type="ECO:0000313" key="2">
    <source>
        <dbReference type="EMBL" id="QKN99272.1"/>
    </source>
</evidence>
<dbReference type="RefSeq" id="YP_010571309.1">
    <property type="nucleotide sequence ID" value="NC_068757.1"/>
</dbReference>
<gene>
    <name evidence="2" type="primary">ATP8</name>
</gene>
<accession>A0A6M9ZXL5</accession>
<reference evidence="2" key="1">
    <citation type="journal article" date="2020" name="Mitochondrial DNA Part B Resour">
        <title>Complete mitogenome of the ixodid tick Dermacentor reticulatus (Acari: Ixodida).</title>
        <authorList>
            <person name="Kartashov M.Y."/>
            <person name="Shvalov A.N."/>
            <person name="Tupota N.L."/>
            <person name="Romanenko V.N."/>
            <person name="Moskvitina N.S."/>
            <person name="Ternovoi V.A."/>
            <person name="Loktev V.B."/>
        </authorList>
    </citation>
    <scope>NUCLEOTIDE SEQUENCE</scope>
</reference>
<keyword evidence="1" id="KW-0472">Membrane</keyword>
<protein>
    <submittedName>
        <fullName evidence="2">ATP synthase subunit 8</fullName>
    </submittedName>
</protein>
<keyword evidence="1" id="KW-0812">Transmembrane</keyword>
<evidence type="ECO:0000256" key="1">
    <source>
        <dbReference type="SAM" id="Phobius"/>
    </source>
</evidence>